<proteinExistence type="predicted"/>
<sequence>MYCSGKVFFYKLVCSNMIEYHVVNYAGQNLTIVFDINRLYYFSTDQLIKISRCNCLLILPS</sequence>
<evidence type="ECO:0000313" key="1">
    <source>
        <dbReference type="EMBL" id="GJN34370.1"/>
    </source>
</evidence>
<organism evidence="1 2">
    <name type="scientific">Eleusine coracana subsp. coracana</name>
    <dbReference type="NCBI Taxonomy" id="191504"/>
    <lineage>
        <taxon>Eukaryota</taxon>
        <taxon>Viridiplantae</taxon>
        <taxon>Streptophyta</taxon>
        <taxon>Embryophyta</taxon>
        <taxon>Tracheophyta</taxon>
        <taxon>Spermatophyta</taxon>
        <taxon>Magnoliopsida</taxon>
        <taxon>Liliopsida</taxon>
        <taxon>Poales</taxon>
        <taxon>Poaceae</taxon>
        <taxon>PACMAD clade</taxon>
        <taxon>Chloridoideae</taxon>
        <taxon>Cynodonteae</taxon>
        <taxon>Eleusininae</taxon>
        <taxon>Eleusine</taxon>
    </lineage>
</organism>
<protein>
    <submittedName>
        <fullName evidence="1">Uncharacterized protein</fullName>
    </submittedName>
</protein>
<keyword evidence="2" id="KW-1185">Reference proteome</keyword>
<reference evidence="1" key="1">
    <citation type="journal article" date="2018" name="DNA Res.">
        <title>Multiple hybrid de novo genome assembly of finger millet, an orphan allotetraploid crop.</title>
        <authorList>
            <person name="Hatakeyama M."/>
            <person name="Aluri S."/>
            <person name="Balachadran M.T."/>
            <person name="Sivarajan S.R."/>
            <person name="Patrignani A."/>
            <person name="Gruter S."/>
            <person name="Poveda L."/>
            <person name="Shimizu-Inatsugi R."/>
            <person name="Baeten J."/>
            <person name="Francoijs K.J."/>
            <person name="Nataraja K.N."/>
            <person name="Reddy Y.A.N."/>
            <person name="Phadnis S."/>
            <person name="Ravikumar R.L."/>
            <person name="Schlapbach R."/>
            <person name="Sreeman S.M."/>
            <person name="Shimizu K.K."/>
        </authorList>
    </citation>
    <scope>NUCLEOTIDE SEQUENCE</scope>
</reference>
<reference evidence="1" key="2">
    <citation type="submission" date="2021-12" db="EMBL/GenBank/DDBJ databases">
        <title>Resequencing data analysis of finger millet.</title>
        <authorList>
            <person name="Hatakeyama M."/>
            <person name="Aluri S."/>
            <person name="Balachadran M.T."/>
            <person name="Sivarajan S.R."/>
            <person name="Poveda L."/>
            <person name="Shimizu-Inatsugi R."/>
            <person name="Schlapbach R."/>
            <person name="Sreeman S.M."/>
            <person name="Shimizu K.K."/>
        </authorList>
    </citation>
    <scope>NUCLEOTIDE SEQUENCE</scope>
</reference>
<name>A0AAV5FHB5_ELECO</name>
<evidence type="ECO:0000313" key="2">
    <source>
        <dbReference type="Proteomes" id="UP001054889"/>
    </source>
</evidence>
<gene>
    <name evidence="1" type="primary">gb23023</name>
    <name evidence="1" type="ORF">PR202_gb23023</name>
</gene>
<dbReference type="Proteomes" id="UP001054889">
    <property type="component" value="Unassembled WGS sequence"/>
</dbReference>
<comment type="caution">
    <text evidence="1">The sequence shown here is derived from an EMBL/GenBank/DDBJ whole genome shotgun (WGS) entry which is preliminary data.</text>
</comment>
<dbReference type="EMBL" id="BQKI01000085">
    <property type="protein sequence ID" value="GJN34370.1"/>
    <property type="molecule type" value="Genomic_DNA"/>
</dbReference>
<accession>A0AAV5FHB5</accession>
<dbReference type="AlphaFoldDB" id="A0AAV5FHB5"/>